<organism evidence="2 3">
    <name type="scientific">Rubrivirga marina</name>
    <dbReference type="NCBI Taxonomy" id="1196024"/>
    <lineage>
        <taxon>Bacteria</taxon>
        <taxon>Pseudomonadati</taxon>
        <taxon>Rhodothermota</taxon>
        <taxon>Rhodothermia</taxon>
        <taxon>Rhodothermales</taxon>
        <taxon>Rubricoccaceae</taxon>
        <taxon>Rubrivirga</taxon>
    </lineage>
</organism>
<sequence length="344" mass="37084">MHYDSVRDSLRRQPRTWLVTGAAGFIGSNLLEELLRLGQTVVGLDSFATGHRRNLDEAVAAAGEGAADRFTFVEGDIRDLDACRQACEGVDLVLHQAALGSVPRSIKDPLTTHAVNVDGTLHMLTAARDAGVGRFVYASSSSVYGDHPGLPKVEGAIGTPLSPYAVSKRVCELYARTFQDHYGLETVGLRYFNVFGPRQDPDGPYAAVIPRWMDEMLDGRSSTIFGDGETSRDFCYVANVVQANVLAGRTASDATGTVYNIAVGDRTTLNDLFREMSQSLVAEGAMDATPEPAYADFRPGDVRHSLADTSAAHQALGYRPTHPVGLGLRKTVAWYVQDRASASS</sequence>
<dbReference type="PRINTS" id="PR01713">
    <property type="entry name" value="NUCEPIMERASE"/>
</dbReference>
<dbReference type="Gene3D" id="3.40.50.720">
    <property type="entry name" value="NAD(P)-binding Rossmann-like Domain"/>
    <property type="match status" value="1"/>
</dbReference>
<dbReference type="PANTHER" id="PTHR43245">
    <property type="entry name" value="BIFUNCTIONAL POLYMYXIN RESISTANCE PROTEIN ARNA"/>
    <property type="match status" value="1"/>
</dbReference>
<dbReference type="InterPro" id="IPR001509">
    <property type="entry name" value="Epimerase_deHydtase"/>
</dbReference>
<dbReference type="CDD" id="cd05256">
    <property type="entry name" value="UDP_AE_SDR_e"/>
    <property type="match status" value="1"/>
</dbReference>
<dbReference type="RefSeq" id="WP_095510043.1">
    <property type="nucleotide sequence ID" value="NZ_MQWD01000001.1"/>
</dbReference>
<protein>
    <submittedName>
        <fullName evidence="2">LPS biosynthesis protein WbpP</fullName>
    </submittedName>
</protein>
<evidence type="ECO:0000313" key="2">
    <source>
        <dbReference type="EMBL" id="PAP76387.1"/>
    </source>
</evidence>
<evidence type="ECO:0000259" key="1">
    <source>
        <dbReference type="Pfam" id="PF01370"/>
    </source>
</evidence>
<dbReference type="OrthoDB" id="9801785at2"/>
<dbReference type="Gene3D" id="3.90.25.10">
    <property type="entry name" value="UDP-galactose 4-epimerase, domain 1"/>
    <property type="match status" value="1"/>
</dbReference>
<comment type="caution">
    <text evidence="2">The sequence shown here is derived from an EMBL/GenBank/DDBJ whole genome shotgun (WGS) entry which is preliminary data.</text>
</comment>
<dbReference type="PANTHER" id="PTHR43245:SF13">
    <property type="entry name" value="UDP-D-APIOSE_UDP-D-XYLOSE SYNTHASE 2"/>
    <property type="match status" value="1"/>
</dbReference>
<name>A0A271IZ88_9BACT</name>
<gene>
    <name evidence="2" type="ORF">BSZ37_07985</name>
</gene>
<dbReference type="Pfam" id="PF01370">
    <property type="entry name" value="Epimerase"/>
    <property type="match status" value="1"/>
</dbReference>
<dbReference type="InterPro" id="IPR050177">
    <property type="entry name" value="Lipid_A_modif_metabolic_enz"/>
</dbReference>
<keyword evidence="3" id="KW-1185">Reference proteome</keyword>
<feature type="domain" description="NAD-dependent epimerase/dehydratase" evidence="1">
    <location>
        <begin position="17"/>
        <end position="262"/>
    </location>
</feature>
<evidence type="ECO:0000313" key="3">
    <source>
        <dbReference type="Proteomes" id="UP000216339"/>
    </source>
</evidence>
<dbReference type="InterPro" id="IPR036291">
    <property type="entry name" value="NAD(P)-bd_dom_sf"/>
</dbReference>
<dbReference type="AlphaFoldDB" id="A0A271IZ88"/>
<dbReference type="Proteomes" id="UP000216339">
    <property type="component" value="Unassembled WGS sequence"/>
</dbReference>
<proteinExistence type="predicted"/>
<dbReference type="EMBL" id="MQWD01000001">
    <property type="protein sequence ID" value="PAP76387.1"/>
    <property type="molecule type" value="Genomic_DNA"/>
</dbReference>
<accession>A0A271IZ88</accession>
<reference evidence="2 3" key="1">
    <citation type="submission" date="2016-11" db="EMBL/GenBank/DDBJ databases">
        <title>Study of marine rhodopsin-containing bacteria.</title>
        <authorList>
            <person name="Yoshizawa S."/>
            <person name="Kumagai Y."/>
            <person name="Kogure K."/>
        </authorList>
    </citation>
    <scope>NUCLEOTIDE SEQUENCE [LARGE SCALE GENOMIC DNA]</scope>
    <source>
        <strain evidence="2 3">SAORIC-28</strain>
    </source>
</reference>
<dbReference type="SUPFAM" id="SSF51735">
    <property type="entry name" value="NAD(P)-binding Rossmann-fold domains"/>
    <property type="match status" value="1"/>
</dbReference>